<feature type="compositionally biased region" description="Polar residues" evidence="1">
    <location>
        <begin position="12"/>
        <end position="21"/>
    </location>
</feature>
<keyword evidence="3" id="KW-1185">Reference proteome</keyword>
<accession>A0A4U5ND42</accession>
<evidence type="ECO:0000313" key="2">
    <source>
        <dbReference type="EMBL" id="TKR80634.1"/>
    </source>
</evidence>
<evidence type="ECO:0000256" key="1">
    <source>
        <dbReference type="SAM" id="MobiDB-lite"/>
    </source>
</evidence>
<proteinExistence type="predicted"/>
<dbReference type="Proteomes" id="UP000298663">
    <property type="component" value="Unassembled WGS sequence"/>
</dbReference>
<evidence type="ECO:0000313" key="3">
    <source>
        <dbReference type="Proteomes" id="UP000298663"/>
    </source>
</evidence>
<organism evidence="2 3">
    <name type="scientific">Steinernema carpocapsae</name>
    <name type="common">Entomopathogenic nematode</name>
    <dbReference type="NCBI Taxonomy" id="34508"/>
    <lineage>
        <taxon>Eukaryota</taxon>
        <taxon>Metazoa</taxon>
        <taxon>Ecdysozoa</taxon>
        <taxon>Nematoda</taxon>
        <taxon>Chromadorea</taxon>
        <taxon>Rhabditida</taxon>
        <taxon>Tylenchina</taxon>
        <taxon>Panagrolaimomorpha</taxon>
        <taxon>Strongyloidoidea</taxon>
        <taxon>Steinernematidae</taxon>
        <taxon>Steinernema</taxon>
    </lineage>
</organism>
<gene>
    <name evidence="2" type="ORF">L596_014678</name>
</gene>
<dbReference type="EMBL" id="AZBU02000004">
    <property type="protein sequence ID" value="TKR80634.1"/>
    <property type="molecule type" value="Genomic_DNA"/>
</dbReference>
<name>A0A4U5ND42_STECR</name>
<sequence>MYPVEVAEISPEVSQPPANSTHEIAAEDAPVNVFEWSSFVFIPGEFCAYSTPKPGLVSQGRHIRHVGLRRNRRRGDLQGWIRSSEARHQMEHFA</sequence>
<feature type="region of interest" description="Disordered" evidence="1">
    <location>
        <begin position="1"/>
        <end position="21"/>
    </location>
</feature>
<reference evidence="2 3" key="2">
    <citation type="journal article" date="2019" name="G3 (Bethesda)">
        <title>Hybrid Assembly of the Genome of the Entomopathogenic Nematode Steinernema carpocapsae Identifies the X-Chromosome.</title>
        <authorList>
            <person name="Serra L."/>
            <person name="Macchietto M."/>
            <person name="Macias-Munoz A."/>
            <person name="McGill C.J."/>
            <person name="Rodriguez I.M."/>
            <person name="Rodriguez B."/>
            <person name="Murad R."/>
            <person name="Mortazavi A."/>
        </authorList>
    </citation>
    <scope>NUCLEOTIDE SEQUENCE [LARGE SCALE GENOMIC DNA]</scope>
    <source>
        <strain evidence="2 3">ALL</strain>
    </source>
</reference>
<reference evidence="2 3" key="1">
    <citation type="journal article" date="2015" name="Genome Biol.">
        <title>Comparative genomics of Steinernema reveals deeply conserved gene regulatory networks.</title>
        <authorList>
            <person name="Dillman A.R."/>
            <person name="Macchietto M."/>
            <person name="Porter C.F."/>
            <person name="Rogers A."/>
            <person name="Williams B."/>
            <person name="Antoshechkin I."/>
            <person name="Lee M.M."/>
            <person name="Goodwin Z."/>
            <person name="Lu X."/>
            <person name="Lewis E.E."/>
            <person name="Goodrich-Blair H."/>
            <person name="Stock S.P."/>
            <person name="Adams B.J."/>
            <person name="Sternberg P.W."/>
            <person name="Mortazavi A."/>
        </authorList>
    </citation>
    <scope>NUCLEOTIDE SEQUENCE [LARGE SCALE GENOMIC DNA]</scope>
    <source>
        <strain evidence="2 3">ALL</strain>
    </source>
</reference>
<comment type="caution">
    <text evidence="2">The sequence shown here is derived from an EMBL/GenBank/DDBJ whole genome shotgun (WGS) entry which is preliminary data.</text>
</comment>
<protein>
    <submittedName>
        <fullName evidence="2">Uncharacterized protein</fullName>
    </submittedName>
</protein>
<dbReference type="AlphaFoldDB" id="A0A4U5ND42"/>